<feature type="domain" description="PapC-like C-terminal" evidence="2">
    <location>
        <begin position="704"/>
        <end position="761"/>
    </location>
</feature>
<dbReference type="Proteomes" id="UP000427108">
    <property type="component" value="Chromosome"/>
</dbReference>
<gene>
    <name evidence="3" type="ORF">GJ746_15780</name>
</gene>
<dbReference type="InterPro" id="IPR025949">
    <property type="entry name" value="PapC-like_C"/>
</dbReference>
<dbReference type="InterPro" id="IPR042186">
    <property type="entry name" value="FimD_plug_dom"/>
</dbReference>
<dbReference type="GO" id="GO:0009297">
    <property type="term" value="P:pilus assembly"/>
    <property type="evidence" value="ECO:0007669"/>
    <property type="project" value="InterPro"/>
</dbReference>
<dbReference type="Pfam" id="PF00577">
    <property type="entry name" value="Usher"/>
    <property type="match status" value="1"/>
</dbReference>
<feature type="chain" id="PRO_5025498224" evidence="1">
    <location>
        <begin position="23"/>
        <end position="780"/>
    </location>
</feature>
<dbReference type="InterPro" id="IPR043142">
    <property type="entry name" value="PapC-like_C_sf"/>
</dbReference>
<feature type="signal peptide" evidence="1">
    <location>
        <begin position="1"/>
        <end position="22"/>
    </location>
</feature>
<dbReference type="GO" id="GO:0009279">
    <property type="term" value="C:cell outer membrane"/>
    <property type="evidence" value="ECO:0007669"/>
    <property type="project" value="TreeGrafter"/>
</dbReference>
<dbReference type="PROSITE" id="PS51257">
    <property type="entry name" value="PROKAR_LIPOPROTEIN"/>
    <property type="match status" value="1"/>
</dbReference>
<dbReference type="Gene3D" id="2.60.40.2070">
    <property type="match status" value="1"/>
</dbReference>
<protein>
    <submittedName>
        <fullName evidence="3">Fimbria/pilus outer membrane usher protein</fullName>
    </submittedName>
</protein>
<sequence>MKDLKRTASGGLLAMASVSACAATYDSLPAPAASYSEKQEYELYLSLAVNGNIQASAVPVKVIAGHYWVSASVLQQSHIPLKTNDALVDVSTLPSVKVEYDRAGQILKLQVPDAWLPEQHIGETSGQNYQAAISSPGILFNYDAYSLFSSGGSQTTSAFTETRLFGPPGIFTNNAVIRQNWSSTGYEQQGYMRYDTLWKYSDTEQMISYQAGDVVSNALTWSSSVRMGGLRLSRNFSVRPDLVTYPLLNLSGSAAVPSSVDLFINGYKTSSSQINGGPYTLTNVPYISGAGEATVVTTDALGRQVSTSIPFYVSNTLLREGLSDFDFTIGALRSNYGIKNADYGTGAVSAIYRYGLNDWLTLSAHTEDRKGLSNAGIGGDIGVGNLGTLSLSGSASQGEGEGSQFTSGYSYYGSSWGVNYQHIQRSASYDNLSTYGSTATLSRQSDQATLSLSPWGRALGSFSLGYFDIKAEDNSRTRLMNLSWSRSLWQSSSFTLSINRDLQENSYSSMLQIIIPFDSQSSVQLSGQRSSSGQWGENISVSRSAPSEGGLGWNLAHSIGGDSYSQADLTWINRVSTLSGGYYDSKDDHHSWFEASGAVVLMDNSVFFARQINDAFIVVSTGNYPNIAVSYENRKVGVTDKNGHLLIPWASAWYPGKITLDTLPLPTDTEAVTVEKRIAVRESSGALVDFPVNRVRSATLVFLDAQGQPLPVGTPVEEVNSKQSGLVGYDGVVWLSHLGRNNEVKINAGELRCSIQFELPESTPVPQRIGPVSCPPLQRR</sequence>
<keyword evidence="1" id="KW-0732">Signal</keyword>
<evidence type="ECO:0000313" key="4">
    <source>
        <dbReference type="Proteomes" id="UP000427108"/>
    </source>
</evidence>
<dbReference type="RefSeq" id="WP_154681039.1">
    <property type="nucleotide sequence ID" value="NZ_CP046115.1"/>
</dbReference>
<dbReference type="PANTHER" id="PTHR30451">
    <property type="entry name" value="OUTER MEMBRANE USHER PROTEIN"/>
    <property type="match status" value="1"/>
</dbReference>
<dbReference type="EMBL" id="CP046115">
    <property type="protein sequence ID" value="QGN38667.1"/>
    <property type="molecule type" value="Genomic_DNA"/>
</dbReference>
<dbReference type="PANTHER" id="PTHR30451:SF5">
    <property type="entry name" value="SLR0019 PROTEIN"/>
    <property type="match status" value="1"/>
</dbReference>
<dbReference type="Pfam" id="PF13953">
    <property type="entry name" value="PapC_C"/>
    <property type="match status" value="1"/>
</dbReference>
<reference evidence="3 4" key="1">
    <citation type="submission" date="2019-11" db="EMBL/GenBank/DDBJ databases">
        <title>Isolation and Application of One Kind of P-Hydroxybenzoic Acid Degrading Bacterium in Mitigating Cropping Obstacle of Cucumber.</title>
        <authorList>
            <person name="Wu F."/>
            <person name="An Y."/>
        </authorList>
    </citation>
    <scope>NUCLEOTIDE SEQUENCE [LARGE SCALE GENOMIC DNA]</scope>
    <source>
        <strain evidence="3 4">P620</strain>
    </source>
</reference>
<evidence type="ECO:0000313" key="3">
    <source>
        <dbReference type="EMBL" id="QGN38667.1"/>
    </source>
</evidence>
<dbReference type="OrthoDB" id="8587at2"/>
<dbReference type="AlphaFoldDB" id="A0A6B8MYJ6"/>
<dbReference type="Gene3D" id="2.60.40.2610">
    <property type="entry name" value="Outer membrane usher protein FimD, plug domain"/>
    <property type="match status" value="1"/>
</dbReference>
<proteinExistence type="predicted"/>
<dbReference type="GO" id="GO:0015473">
    <property type="term" value="F:fimbrial usher porin activity"/>
    <property type="evidence" value="ECO:0007669"/>
    <property type="project" value="InterPro"/>
</dbReference>
<name>A0A6B8MYJ6_KLEOX</name>
<accession>A0A6B8MYJ6</accession>
<evidence type="ECO:0000256" key="1">
    <source>
        <dbReference type="SAM" id="SignalP"/>
    </source>
</evidence>
<dbReference type="InterPro" id="IPR000015">
    <property type="entry name" value="Fimb_usher"/>
</dbReference>
<evidence type="ECO:0000259" key="2">
    <source>
        <dbReference type="Pfam" id="PF13953"/>
    </source>
</evidence>
<organism evidence="3 4">
    <name type="scientific">Klebsiella oxytoca</name>
    <dbReference type="NCBI Taxonomy" id="571"/>
    <lineage>
        <taxon>Bacteria</taxon>
        <taxon>Pseudomonadati</taxon>
        <taxon>Pseudomonadota</taxon>
        <taxon>Gammaproteobacteria</taxon>
        <taxon>Enterobacterales</taxon>
        <taxon>Enterobacteriaceae</taxon>
        <taxon>Klebsiella/Raoultella group</taxon>
        <taxon>Klebsiella</taxon>
    </lineage>
</organism>
<dbReference type="Gene3D" id="2.60.40.3110">
    <property type="match status" value="1"/>
</dbReference>